<keyword evidence="3" id="KW-1185">Reference proteome</keyword>
<name>A0A371X6F7_9HYPH</name>
<dbReference type="InterPro" id="IPR008271">
    <property type="entry name" value="Ser/Thr_kinase_AS"/>
</dbReference>
<dbReference type="InterPro" id="IPR000719">
    <property type="entry name" value="Prot_kinase_dom"/>
</dbReference>
<feature type="domain" description="Protein kinase" evidence="1">
    <location>
        <begin position="22"/>
        <end position="323"/>
    </location>
</feature>
<dbReference type="SMART" id="SM00220">
    <property type="entry name" value="S_TKc"/>
    <property type="match status" value="1"/>
</dbReference>
<sequence>MSAAAKLLNLEVDGGWKVEKQLERSPNGTGGMFSHSYLAKKEGRIAFLKAFDFSDAFEPGADTLKTLGVLTASFEHERDILEHCRGRRMSHVSLAIGHGYVDVPGMSAMEGRVYYLLFEKADGDVRVQMDEADASDAVWCMRALRDACLGLAQVHREIIAHQDLKPSNVLCYQNGGFKLADFGRSSRRGSSVWHDDVPFPGDRTYAPPELLYGFVHTDFIPRRMGCDLYMLGNLAAFLFTGTNMTGSLLARLDQQHHWTRWRADYSSVLPYLQEAFSRALEELQTRLPLEVRTEILSIVKELCNPDLELRGDPKATGRPNQFSLERYVSRLTHAVKVLEIKTRIARRTA</sequence>
<dbReference type="Proteomes" id="UP000262379">
    <property type="component" value="Unassembled WGS sequence"/>
</dbReference>
<dbReference type="EMBL" id="QURN01000017">
    <property type="protein sequence ID" value="RFC64783.1"/>
    <property type="molecule type" value="Genomic_DNA"/>
</dbReference>
<dbReference type="PANTHER" id="PTHR24359">
    <property type="entry name" value="SERINE/THREONINE-PROTEIN KINASE SBK1"/>
    <property type="match status" value="1"/>
</dbReference>
<gene>
    <name evidence="2" type="ORF">DY251_18645</name>
</gene>
<reference evidence="3" key="1">
    <citation type="submission" date="2018-08" db="EMBL/GenBank/DDBJ databases">
        <authorList>
            <person name="Im W.T."/>
        </authorList>
    </citation>
    <scope>NUCLEOTIDE SEQUENCE [LARGE SCALE GENOMIC DNA]</scope>
    <source>
        <strain evidence="3">LA-28</strain>
    </source>
</reference>
<comment type="caution">
    <text evidence="2">The sequence shown here is derived from an EMBL/GenBank/DDBJ whole genome shotgun (WGS) entry which is preliminary data.</text>
</comment>
<evidence type="ECO:0000259" key="1">
    <source>
        <dbReference type="PROSITE" id="PS50011"/>
    </source>
</evidence>
<dbReference type="PANTHER" id="PTHR24359:SF1">
    <property type="entry name" value="INHIBITOR OF NUCLEAR FACTOR KAPPA-B KINASE EPSILON SUBUNIT HOMOLOG 1-RELATED"/>
    <property type="match status" value="1"/>
</dbReference>
<organism evidence="2 3">
    <name type="scientific">Mesorhizobium denitrificans</name>
    <dbReference type="NCBI Taxonomy" id="2294114"/>
    <lineage>
        <taxon>Bacteria</taxon>
        <taxon>Pseudomonadati</taxon>
        <taxon>Pseudomonadota</taxon>
        <taxon>Alphaproteobacteria</taxon>
        <taxon>Hyphomicrobiales</taxon>
        <taxon>Phyllobacteriaceae</taxon>
        <taxon>Mesorhizobium</taxon>
    </lineage>
</organism>
<dbReference type="GO" id="GO:0005524">
    <property type="term" value="F:ATP binding"/>
    <property type="evidence" value="ECO:0007669"/>
    <property type="project" value="InterPro"/>
</dbReference>
<protein>
    <recommendedName>
        <fullName evidence="1">Protein kinase domain-containing protein</fullName>
    </recommendedName>
</protein>
<evidence type="ECO:0000313" key="3">
    <source>
        <dbReference type="Proteomes" id="UP000262379"/>
    </source>
</evidence>
<accession>A0A371X6F7</accession>
<dbReference type="AlphaFoldDB" id="A0A371X6F7"/>
<dbReference type="Gene3D" id="1.10.510.10">
    <property type="entry name" value="Transferase(Phosphotransferase) domain 1"/>
    <property type="match status" value="1"/>
</dbReference>
<dbReference type="PROSITE" id="PS00108">
    <property type="entry name" value="PROTEIN_KINASE_ST"/>
    <property type="match status" value="1"/>
</dbReference>
<dbReference type="InterPro" id="IPR011009">
    <property type="entry name" value="Kinase-like_dom_sf"/>
</dbReference>
<dbReference type="GO" id="GO:0004674">
    <property type="term" value="F:protein serine/threonine kinase activity"/>
    <property type="evidence" value="ECO:0007669"/>
    <property type="project" value="TreeGrafter"/>
</dbReference>
<dbReference type="PROSITE" id="PS50011">
    <property type="entry name" value="PROTEIN_KINASE_DOM"/>
    <property type="match status" value="1"/>
</dbReference>
<proteinExistence type="predicted"/>
<dbReference type="RefSeq" id="WP_116625427.1">
    <property type="nucleotide sequence ID" value="NZ_QURN01000017.1"/>
</dbReference>
<dbReference type="Pfam" id="PF00069">
    <property type="entry name" value="Pkinase"/>
    <property type="match status" value="1"/>
</dbReference>
<dbReference type="SUPFAM" id="SSF56112">
    <property type="entry name" value="Protein kinase-like (PK-like)"/>
    <property type="match status" value="1"/>
</dbReference>
<evidence type="ECO:0000313" key="2">
    <source>
        <dbReference type="EMBL" id="RFC64783.1"/>
    </source>
</evidence>